<evidence type="ECO:0000259" key="1">
    <source>
        <dbReference type="Pfam" id="PF03732"/>
    </source>
</evidence>
<feature type="domain" description="Retrotransposon gag" evidence="1">
    <location>
        <begin position="2"/>
        <end position="84"/>
    </location>
</feature>
<gene>
    <name evidence="2" type="ORF">LR48_Vigan07g237500</name>
</gene>
<organism evidence="2 3">
    <name type="scientific">Phaseolus angularis</name>
    <name type="common">Azuki bean</name>
    <name type="synonym">Vigna angularis</name>
    <dbReference type="NCBI Taxonomy" id="3914"/>
    <lineage>
        <taxon>Eukaryota</taxon>
        <taxon>Viridiplantae</taxon>
        <taxon>Streptophyta</taxon>
        <taxon>Embryophyta</taxon>
        <taxon>Tracheophyta</taxon>
        <taxon>Spermatophyta</taxon>
        <taxon>Magnoliopsida</taxon>
        <taxon>eudicotyledons</taxon>
        <taxon>Gunneridae</taxon>
        <taxon>Pentapetalae</taxon>
        <taxon>rosids</taxon>
        <taxon>fabids</taxon>
        <taxon>Fabales</taxon>
        <taxon>Fabaceae</taxon>
        <taxon>Papilionoideae</taxon>
        <taxon>50 kb inversion clade</taxon>
        <taxon>NPAAA clade</taxon>
        <taxon>indigoferoid/millettioid clade</taxon>
        <taxon>Phaseoleae</taxon>
        <taxon>Vigna</taxon>
    </lineage>
</organism>
<dbReference type="OMA" id="DCHILER"/>
<evidence type="ECO:0000313" key="3">
    <source>
        <dbReference type="Proteomes" id="UP000053144"/>
    </source>
</evidence>
<dbReference type="PANTHER" id="PTHR32108">
    <property type="entry name" value="DNA-DIRECTED RNA POLYMERASE SUBUNIT ALPHA"/>
    <property type="match status" value="1"/>
</dbReference>
<accession>A0A0L9V147</accession>
<protein>
    <recommendedName>
        <fullName evidence="1">Retrotransposon gag domain-containing protein</fullName>
    </recommendedName>
</protein>
<dbReference type="Pfam" id="PF03732">
    <property type="entry name" value="Retrotrans_gag"/>
    <property type="match status" value="1"/>
</dbReference>
<dbReference type="Gramene" id="KOM48671">
    <property type="protein sequence ID" value="KOM48671"/>
    <property type="gene ID" value="LR48_Vigan07g237500"/>
</dbReference>
<dbReference type="EMBL" id="CM003377">
    <property type="protein sequence ID" value="KOM48671.1"/>
    <property type="molecule type" value="Genomic_DNA"/>
</dbReference>
<evidence type="ECO:0000313" key="2">
    <source>
        <dbReference type="EMBL" id="KOM48671.1"/>
    </source>
</evidence>
<sequence length="254" mass="29561">MALTWYMRLESTHIYSWKDLVSAFLKQYEYNKYLTPDRLQLQNVVKKESESFREYAQRWREIAAQVEPPLSDKEMTIIFLNTLQTPFYEHMIGSVSLSFTDIVVIGERVESGIRSGKIALGPELVASLNEYGLRHEKDKKRRANSHFIAYPQMSHSYGSSRATERRNYNRDERVANFTPIPMTYTELLSDLLRRNLMKICPTRPIRPPYPKNYDVNARCDYHAGACGHSTEACKALKRKVQSLIDSGCLKFEEM</sequence>
<dbReference type="Proteomes" id="UP000053144">
    <property type="component" value="Chromosome 7"/>
</dbReference>
<dbReference type="PANTHER" id="PTHR32108:SF9">
    <property type="entry name" value="REVERSE TRANSCRIPTASE RNASE H-LIKE DOMAIN-CONTAINING PROTEIN"/>
    <property type="match status" value="1"/>
</dbReference>
<name>A0A0L9V147_PHAAN</name>
<dbReference type="AlphaFoldDB" id="A0A0L9V147"/>
<dbReference type="InterPro" id="IPR005162">
    <property type="entry name" value="Retrotrans_gag_dom"/>
</dbReference>
<reference evidence="3" key="1">
    <citation type="journal article" date="2015" name="Proc. Natl. Acad. Sci. U.S.A.">
        <title>Genome sequencing of adzuki bean (Vigna angularis) provides insight into high starch and low fat accumulation and domestication.</title>
        <authorList>
            <person name="Yang K."/>
            <person name="Tian Z."/>
            <person name="Chen C."/>
            <person name="Luo L."/>
            <person name="Zhao B."/>
            <person name="Wang Z."/>
            <person name="Yu L."/>
            <person name="Li Y."/>
            <person name="Sun Y."/>
            <person name="Li W."/>
            <person name="Chen Y."/>
            <person name="Li Y."/>
            <person name="Zhang Y."/>
            <person name="Ai D."/>
            <person name="Zhao J."/>
            <person name="Shang C."/>
            <person name="Ma Y."/>
            <person name="Wu B."/>
            <person name="Wang M."/>
            <person name="Gao L."/>
            <person name="Sun D."/>
            <person name="Zhang P."/>
            <person name="Guo F."/>
            <person name="Wang W."/>
            <person name="Li Y."/>
            <person name="Wang J."/>
            <person name="Varshney R.K."/>
            <person name="Wang J."/>
            <person name="Ling H.Q."/>
            <person name="Wan P."/>
        </authorList>
    </citation>
    <scope>NUCLEOTIDE SEQUENCE</scope>
    <source>
        <strain evidence="3">cv. Jingnong 6</strain>
    </source>
</reference>
<proteinExistence type="predicted"/>